<gene>
    <name evidence="10" type="ORF">A3A79_04440</name>
</gene>
<dbReference type="AlphaFoldDB" id="A0A1F6AI75"/>
<evidence type="ECO:0000256" key="3">
    <source>
        <dbReference type="ARBA" id="ARBA00022676"/>
    </source>
</evidence>
<dbReference type="GO" id="GO:0005886">
    <property type="term" value="C:plasma membrane"/>
    <property type="evidence" value="ECO:0007669"/>
    <property type="project" value="UniProtKB-SubCell"/>
</dbReference>
<keyword evidence="3" id="KW-0328">Glycosyltransferase</keyword>
<organism evidence="10 11">
    <name type="scientific">Candidatus Gottesmanbacteria bacterium RIFCSPLOWO2_01_FULL_43_11b</name>
    <dbReference type="NCBI Taxonomy" id="1798392"/>
    <lineage>
        <taxon>Bacteria</taxon>
        <taxon>Candidatus Gottesmaniibacteriota</taxon>
    </lineage>
</organism>
<evidence type="ECO:0000313" key="11">
    <source>
        <dbReference type="Proteomes" id="UP000178759"/>
    </source>
</evidence>
<evidence type="ECO:0000256" key="2">
    <source>
        <dbReference type="ARBA" id="ARBA00022475"/>
    </source>
</evidence>
<evidence type="ECO:0000259" key="9">
    <source>
        <dbReference type="Pfam" id="PF13231"/>
    </source>
</evidence>
<dbReference type="GO" id="GO:0016763">
    <property type="term" value="F:pentosyltransferase activity"/>
    <property type="evidence" value="ECO:0007669"/>
    <property type="project" value="TreeGrafter"/>
</dbReference>
<comment type="subcellular location">
    <subcellularLocation>
        <location evidence="1">Cell membrane</location>
        <topology evidence="1">Multi-pass membrane protein</topology>
    </subcellularLocation>
</comment>
<proteinExistence type="predicted"/>
<dbReference type="PANTHER" id="PTHR33908:SF11">
    <property type="entry name" value="MEMBRANE PROTEIN"/>
    <property type="match status" value="1"/>
</dbReference>
<feature type="transmembrane region" description="Helical" evidence="8">
    <location>
        <begin position="50"/>
        <end position="69"/>
    </location>
</feature>
<dbReference type="STRING" id="1798392.A3A79_04440"/>
<feature type="transmembrane region" description="Helical" evidence="8">
    <location>
        <begin position="198"/>
        <end position="217"/>
    </location>
</feature>
<dbReference type="Pfam" id="PF13231">
    <property type="entry name" value="PMT_2"/>
    <property type="match status" value="1"/>
</dbReference>
<feature type="transmembrane region" description="Helical" evidence="8">
    <location>
        <begin position="305"/>
        <end position="322"/>
    </location>
</feature>
<evidence type="ECO:0000256" key="4">
    <source>
        <dbReference type="ARBA" id="ARBA00022679"/>
    </source>
</evidence>
<evidence type="ECO:0000256" key="8">
    <source>
        <dbReference type="SAM" id="Phobius"/>
    </source>
</evidence>
<dbReference type="GO" id="GO:0009103">
    <property type="term" value="P:lipopolysaccharide biosynthetic process"/>
    <property type="evidence" value="ECO:0007669"/>
    <property type="project" value="UniProtKB-ARBA"/>
</dbReference>
<feature type="transmembrane region" description="Helical" evidence="8">
    <location>
        <begin position="162"/>
        <end position="191"/>
    </location>
</feature>
<reference evidence="10 11" key="1">
    <citation type="journal article" date="2016" name="Nat. Commun.">
        <title>Thousands of microbial genomes shed light on interconnected biogeochemical processes in an aquifer system.</title>
        <authorList>
            <person name="Anantharaman K."/>
            <person name="Brown C.T."/>
            <person name="Hug L.A."/>
            <person name="Sharon I."/>
            <person name="Castelle C.J."/>
            <person name="Probst A.J."/>
            <person name="Thomas B.C."/>
            <person name="Singh A."/>
            <person name="Wilkins M.J."/>
            <person name="Karaoz U."/>
            <person name="Brodie E.L."/>
            <person name="Williams K.H."/>
            <person name="Hubbard S.S."/>
            <person name="Banfield J.F."/>
        </authorList>
    </citation>
    <scope>NUCLEOTIDE SEQUENCE [LARGE SCALE GENOMIC DNA]</scope>
</reference>
<feature type="transmembrane region" description="Helical" evidence="8">
    <location>
        <begin position="329"/>
        <end position="349"/>
    </location>
</feature>
<protein>
    <recommendedName>
        <fullName evidence="9">Glycosyltransferase RgtA/B/C/D-like domain-containing protein</fullName>
    </recommendedName>
</protein>
<dbReference type="InterPro" id="IPR050297">
    <property type="entry name" value="LipidA_mod_glycosyltrf_83"/>
</dbReference>
<comment type="caution">
    <text evidence="10">The sequence shown here is derived from an EMBL/GenBank/DDBJ whole genome shotgun (WGS) entry which is preliminary data.</text>
</comment>
<evidence type="ECO:0000313" key="10">
    <source>
        <dbReference type="EMBL" id="OGG24405.1"/>
    </source>
</evidence>
<feature type="transmembrane region" description="Helical" evidence="8">
    <location>
        <begin position="355"/>
        <end position="374"/>
    </location>
</feature>
<dbReference type="PANTHER" id="PTHR33908">
    <property type="entry name" value="MANNOSYLTRANSFERASE YKCB-RELATED"/>
    <property type="match status" value="1"/>
</dbReference>
<dbReference type="InterPro" id="IPR038731">
    <property type="entry name" value="RgtA/B/C-like"/>
</dbReference>
<feature type="domain" description="Glycosyltransferase RgtA/B/C/D-like" evidence="9">
    <location>
        <begin position="84"/>
        <end position="210"/>
    </location>
</feature>
<evidence type="ECO:0000256" key="1">
    <source>
        <dbReference type="ARBA" id="ARBA00004651"/>
    </source>
</evidence>
<evidence type="ECO:0000256" key="7">
    <source>
        <dbReference type="ARBA" id="ARBA00023136"/>
    </source>
</evidence>
<evidence type="ECO:0000256" key="5">
    <source>
        <dbReference type="ARBA" id="ARBA00022692"/>
    </source>
</evidence>
<feature type="transmembrane region" description="Helical" evidence="8">
    <location>
        <begin position="111"/>
        <end position="128"/>
    </location>
</feature>
<dbReference type="Proteomes" id="UP000178759">
    <property type="component" value="Unassembled WGS sequence"/>
</dbReference>
<dbReference type="EMBL" id="MFJV01000001">
    <property type="protein sequence ID" value="OGG24405.1"/>
    <property type="molecule type" value="Genomic_DNA"/>
</dbReference>
<evidence type="ECO:0000256" key="6">
    <source>
        <dbReference type="ARBA" id="ARBA00022989"/>
    </source>
</evidence>
<name>A0A1F6AI75_9BACT</name>
<keyword evidence="4" id="KW-0808">Transferase</keyword>
<accession>A0A1F6AI75</accession>
<feature type="transmembrane region" description="Helical" evidence="8">
    <location>
        <begin position="278"/>
        <end position="299"/>
    </location>
</feature>
<feature type="transmembrane region" description="Helical" evidence="8">
    <location>
        <begin position="81"/>
        <end position="99"/>
    </location>
</feature>
<sequence length="496" mass="57073">MKKFLLLFFILGVAAYLRIWHISDYMTFLGDEGRDMLVVKRMIVDGKWTLLGPTASVGGFFMGPIYYYFMLPFLWLWRLDPTGPAVMVALFGTATVYVVYRIGRDFFNERVGLAASALYALSPVVIAFSRSSWNPNVVQFFSALLIYMLWKAEQKAKREYFIFAGIAIGIGLQLHYLFSFLGVLTLIWFFLIKKKGSLLFTGMGFLIGYAPFLLFELRHGFPNTLTLYRFLLEGKETGFGILSFIRTISDVSFRLFGRLILRFPQPEWWYRYSPVVKVLWNSGTILLLLTGVGSALFFAKKKAGAKLLALWFFVVVLLFGFYRKGIFDYYFGIFFALPFLLTGLVLSTLSTYGKFWKAISFAVLIGLLYFNWLGRPFLFPPNKQLSQTKEISKVVFDQAKGMPFNFALITRNNSDHAYRYFFEIWGNSPVTIENEAIDPQRKTVADQLLIICDLYHTDCQPLGHPLWEIAGFGRAEIVGTWTVPFVTIFKLEHYKQ</sequence>
<keyword evidence="6 8" id="KW-1133">Transmembrane helix</keyword>
<keyword evidence="2" id="KW-1003">Cell membrane</keyword>
<feature type="transmembrane region" description="Helical" evidence="8">
    <location>
        <begin position="133"/>
        <end position="150"/>
    </location>
</feature>
<keyword evidence="5 8" id="KW-0812">Transmembrane</keyword>
<keyword evidence="7 8" id="KW-0472">Membrane</keyword>